<evidence type="ECO:0000256" key="1">
    <source>
        <dbReference type="SAM" id="Phobius"/>
    </source>
</evidence>
<gene>
    <name evidence="2" type="ORF">I5M19_10640</name>
</gene>
<keyword evidence="1" id="KW-1133">Transmembrane helix</keyword>
<comment type="caution">
    <text evidence="2">The sequence shown here is derived from an EMBL/GenBank/DDBJ whole genome shotgun (WGS) entry which is preliminary data.</text>
</comment>
<dbReference type="EMBL" id="JAEHFW010000002">
    <property type="protein sequence ID" value="MBK0379767.1"/>
    <property type="molecule type" value="Genomic_DNA"/>
</dbReference>
<dbReference type="InterPro" id="IPR025962">
    <property type="entry name" value="SdpI/YhfL"/>
</dbReference>
<keyword evidence="1" id="KW-0472">Membrane</keyword>
<evidence type="ECO:0000313" key="3">
    <source>
        <dbReference type="Proteomes" id="UP000613193"/>
    </source>
</evidence>
<feature type="transmembrane region" description="Helical" evidence="1">
    <location>
        <begin position="62"/>
        <end position="82"/>
    </location>
</feature>
<dbReference type="Pfam" id="PF13630">
    <property type="entry name" value="SdpI"/>
    <property type="match status" value="1"/>
</dbReference>
<dbReference type="Proteomes" id="UP000613193">
    <property type="component" value="Unassembled WGS sequence"/>
</dbReference>
<organism evidence="2 3">
    <name type="scientific">Mucilaginibacter segetis</name>
    <dbReference type="NCBI Taxonomy" id="2793071"/>
    <lineage>
        <taxon>Bacteria</taxon>
        <taxon>Pseudomonadati</taxon>
        <taxon>Bacteroidota</taxon>
        <taxon>Sphingobacteriia</taxon>
        <taxon>Sphingobacteriales</taxon>
        <taxon>Sphingobacteriaceae</taxon>
        <taxon>Mucilaginibacter</taxon>
    </lineage>
</organism>
<evidence type="ECO:0000313" key="2">
    <source>
        <dbReference type="EMBL" id="MBK0379767.1"/>
    </source>
</evidence>
<accession>A0A934PUE4</accession>
<feature type="transmembrane region" description="Helical" evidence="1">
    <location>
        <begin position="94"/>
        <end position="112"/>
    </location>
</feature>
<keyword evidence="3" id="KW-1185">Reference proteome</keyword>
<reference evidence="2" key="1">
    <citation type="submission" date="2020-12" db="EMBL/GenBank/DDBJ databases">
        <title>Bacterial novel species Mucilaginibacter sp. SD-g isolated from soil.</title>
        <authorList>
            <person name="Jung H.-Y."/>
        </authorList>
    </citation>
    <scope>NUCLEOTIDE SEQUENCE</scope>
    <source>
        <strain evidence="2">SD-g</strain>
    </source>
</reference>
<protein>
    <submittedName>
        <fullName evidence="2">SdpI family protein</fullName>
    </submittedName>
</protein>
<name>A0A934PUE4_9SPHI</name>
<dbReference type="RefSeq" id="WP_200066312.1">
    <property type="nucleotide sequence ID" value="NZ_JAEHFW010000002.1"/>
</dbReference>
<dbReference type="AlphaFoldDB" id="A0A934PUE4"/>
<proteinExistence type="predicted"/>
<feature type="transmembrane region" description="Helical" evidence="1">
    <location>
        <begin position="7"/>
        <end position="29"/>
    </location>
</feature>
<sequence>MNVPIESWFIGPQLIGAVFIVMGLIQRYYPPKHINGLYGYRMPSATKNQQTWDEANRYSGTYMYRIGWVMLVMGIIITVSLYQIPMQANLRDGINVMLLIAGSIVPCVMLIISTEKHLQNTFHD</sequence>
<keyword evidence="1" id="KW-0812">Transmembrane</keyword>